<gene>
    <name evidence="7" type="ORF">ENG47_06805</name>
</gene>
<dbReference type="PROSITE" id="PS51379">
    <property type="entry name" value="4FE4S_FER_2"/>
    <property type="match status" value="2"/>
</dbReference>
<organism evidence="7">
    <name type="scientific">Aerophobetes bacterium</name>
    <dbReference type="NCBI Taxonomy" id="2030807"/>
    <lineage>
        <taxon>Bacteria</taxon>
        <taxon>Candidatus Aerophobota</taxon>
    </lineage>
</organism>
<comment type="caution">
    <text evidence="7">The sequence shown here is derived from an EMBL/GenBank/DDBJ whole genome shotgun (WGS) entry which is preliminary data.</text>
</comment>
<feature type="coiled-coil region" evidence="5">
    <location>
        <begin position="64"/>
        <end position="91"/>
    </location>
</feature>
<dbReference type="PROSITE" id="PS00198">
    <property type="entry name" value="4FE4S_FER_1"/>
    <property type="match status" value="2"/>
</dbReference>
<keyword evidence="3" id="KW-0408">Iron</keyword>
<keyword evidence="4" id="KW-0411">Iron-sulfur</keyword>
<feature type="domain" description="4Fe-4S ferredoxin-type" evidence="6">
    <location>
        <begin position="32"/>
        <end position="60"/>
    </location>
</feature>
<keyword evidence="1" id="KW-0004">4Fe-4S</keyword>
<evidence type="ECO:0000256" key="5">
    <source>
        <dbReference type="SAM" id="Coils"/>
    </source>
</evidence>
<reference evidence="7" key="1">
    <citation type="journal article" date="2020" name="mSystems">
        <title>Genome- and Community-Level Interaction Insights into Carbon Utilization and Element Cycling Functions of Hydrothermarchaeota in Hydrothermal Sediment.</title>
        <authorList>
            <person name="Zhou Z."/>
            <person name="Liu Y."/>
            <person name="Xu W."/>
            <person name="Pan J."/>
            <person name="Luo Z.H."/>
            <person name="Li M."/>
        </authorList>
    </citation>
    <scope>NUCLEOTIDE SEQUENCE [LARGE SCALE GENOMIC DNA]</scope>
    <source>
        <strain evidence="7">HyVt-219</strain>
    </source>
</reference>
<feature type="domain" description="4Fe-4S ferredoxin-type" evidence="6">
    <location>
        <begin position="2"/>
        <end position="31"/>
    </location>
</feature>
<dbReference type="GO" id="GO:0046872">
    <property type="term" value="F:metal ion binding"/>
    <property type="evidence" value="ECO:0007669"/>
    <property type="project" value="UniProtKB-KW"/>
</dbReference>
<evidence type="ECO:0000256" key="3">
    <source>
        <dbReference type="ARBA" id="ARBA00023004"/>
    </source>
</evidence>
<dbReference type="SUPFAM" id="SSF54862">
    <property type="entry name" value="4Fe-4S ferredoxins"/>
    <property type="match status" value="1"/>
</dbReference>
<sequence>MGYLKVNQYLCVGCGLCARSCPQGAISIIGGKAYINQDKCIKCFRCQQVCPRGAIQEELEVTSIDKLRKIYREIGEELKKIMDRLDKIEAKR</sequence>
<keyword evidence="5" id="KW-0175">Coiled coil</keyword>
<dbReference type="GO" id="GO:0051539">
    <property type="term" value="F:4 iron, 4 sulfur cluster binding"/>
    <property type="evidence" value="ECO:0007669"/>
    <property type="project" value="UniProtKB-KW"/>
</dbReference>
<keyword evidence="2" id="KW-0479">Metal-binding</keyword>
<dbReference type="InterPro" id="IPR017900">
    <property type="entry name" value="4Fe4S_Fe_S_CS"/>
</dbReference>
<evidence type="ECO:0000259" key="6">
    <source>
        <dbReference type="PROSITE" id="PS51379"/>
    </source>
</evidence>
<name>A0A7V0N0G5_UNCAE</name>
<dbReference type="Gene3D" id="3.30.70.20">
    <property type="match status" value="1"/>
</dbReference>
<dbReference type="Pfam" id="PF13237">
    <property type="entry name" value="Fer4_10"/>
    <property type="match status" value="1"/>
</dbReference>
<evidence type="ECO:0000313" key="7">
    <source>
        <dbReference type="EMBL" id="HDN85445.1"/>
    </source>
</evidence>
<dbReference type="AlphaFoldDB" id="A0A7V0N0G5"/>
<protein>
    <submittedName>
        <fullName evidence="7">4Fe-4S dicluster domain-containing protein</fullName>
    </submittedName>
</protein>
<dbReference type="InterPro" id="IPR050157">
    <property type="entry name" value="PSI_iron-sulfur_center"/>
</dbReference>
<evidence type="ECO:0000256" key="4">
    <source>
        <dbReference type="ARBA" id="ARBA00023014"/>
    </source>
</evidence>
<evidence type="ECO:0000256" key="2">
    <source>
        <dbReference type="ARBA" id="ARBA00022723"/>
    </source>
</evidence>
<dbReference type="EMBL" id="DRBC01000410">
    <property type="protein sequence ID" value="HDN85445.1"/>
    <property type="molecule type" value="Genomic_DNA"/>
</dbReference>
<dbReference type="PANTHER" id="PTHR24960">
    <property type="entry name" value="PHOTOSYSTEM I IRON-SULFUR CENTER-RELATED"/>
    <property type="match status" value="1"/>
</dbReference>
<dbReference type="Proteomes" id="UP000885660">
    <property type="component" value="Unassembled WGS sequence"/>
</dbReference>
<dbReference type="InterPro" id="IPR017896">
    <property type="entry name" value="4Fe4S_Fe-S-bd"/>
</dbReference>
<proteinExistence type="predicted"/>
<dbReference type="PANTHER" id="PTHR24960:SF79">
    <property type="entry name" value="PHOTOSYSTEM I IRON-SULFUR CENTER"/>
    <property type="match status" value="1"/>
</dbReference>
<accession>A0A7V0N0G5</accession>
<evidence type="ECO:0000256" key="1">
    <source>
        <dbReference type="ARBA" id="ARBA00022485"/>
    </source>
</evidence>